<accession>A0A561V5E3</accession>
<organism evidence="2 4">
    <name type="scientific">Streptomyces brevispora</name>
    <dbReference type="NCBI Taxonomy" id="887462"/>
    <lineage>
        <taxon>Bacteria</taxon>
        <taxon>Bacillati</taxon>
        <taxon>Actinomycetota</taxon>
        <taxon>Actinomycetes</taxon>
        <taxon>Kitasatosporales</taxon>
        <taxon>Streptomycetaceae</taxon>
        <taxon>Streptomyces</taxon>
    </lineage>
</organism>
<evidence type="ECO:0000313" key="3">
    <source>
        <dbReference type="EMBL" id="WSC12315.1"/>
    </source>
</evidence>
<sequence length="79" mass="8381">MSPKDVSSSGKGGTGAFSPARILVLVLAVLSVVFIAENTGDVTVRLLIPVVTIPLYVALIVMFLAGMACGAYVFRRRRK</sequence>
<keyword evidence="1" id="KW-0472">Membrane</keyword>
<keyword evidence="1" id="KW-1133">Transmembrane helix</keyword>
<proteinExistence type="predicted"/>
<dbReference type="OrthoDB" id="4334695at2"/>
<protein>
    <submittedName>
        <fullName evidence="3">LapA family protein</fullName>
    </submittedName>
    <submittedName>
        <fullName evidence="2">Putative secreted protein with PEP-CTERM sorting signal</fullName>
    </submittedName>
</protein>
<dbReference type="EMBL" id="CP109114">
    <property type="protein sequence ID" value="WSC12315.1"/>
    <property type="molecule type" value="Genomic_DNA"/>
</dbReference>
<dbReference type="EMBL" id="VIWW01000001">
    <property type="protein sequence ID" value="TWG06816.1"/>
    <property type="molecule type" value="Genomic_DNA"/>
</dbReference>
<dbReference type="AlphaFoldDB" id="A0A561V5E3"/>
<evidence type="ECO:0000313" key="2">
    <source>
        <dbReference type="EMBL" id="TWG06816.1"/>
    </source>
</evidence>
<reference evidence="2 4" key="1">
    <citation type="submission" date="2019-06" db="EMBL/GenBank/DDBJ databases">
        <title>Sequencing the genomes of 1000 actinobacteria strains.</title>
        <authorList>
            <person name="Klenk H.-P."/>
        </authorList>
    </citation>
    <scope>NUCLEOTIDE SEQUENCE [LARGE SCALE GENOMIC DNA]</scope>
    <source>
        <strain evidence="2 4">DSM 42059</strain>
    </source>
</reference>
<dbReference type="Proteomes" id="UP000318186">
    <property type="component" value="Unassembled WGS sequence"/>
</dbReference>
<dbReference type="RefSeq" id="WP_145766512.1">
    <property type="nucleotide sequence ID" value="NZ_CP109114.1"/>
</dbReference>
<evidence type="ECO:0000313" key="4">
    <source>
        <dbReference type="Proteomes" id="UP000318186"/>
    </source>
</evidence>
<feature type="transmembrane region" description="Helical" evidence="1">
    <location>
        <begin position="12"/>
        <end position="35"/>
    </location>
</feature>
<feature type="transmembrane region" description="Helical" evidence="1">
    <location>
        <begin position="55"/>
        <end position="74"/>
    </location>
</feature>
<evidence type="ECO:0000256" key="1">
    <source>
        <dbReference type="SAM" id="Phobius"/>
    </source>
</evidence>
<reference evidence="3 5" key="2">
    <citation type="submission" date="2022-10" db="EMBL/GenBank/DDBJ databases">
        <title>The complete genomes of actinobacterial strains from the NBC collection.</title>
        <authorList>
            <person name="Joergensen T.S."/>
            <person name="Alvarez Arevalo M."/>
            <person name="Sterndorff E.B."/>
            <person name="Faurdal D."/>
            <person name="Vuksanovic O."/>
            <person name="Mourched A.-S."/>
            <person name="Charusanti P."/>
            <person name="Shaw S."/>
            <person name="Blin K."/>
            <person name="Weber T."/>
        </authorList>
    </citation>
    <scope>NUCLEOTIDE SEQUENCE [LARGE SCALE GENOMIC DNA]</scope>
    <source>
        <strain evidence="3 5">NBC 01769</strain>
    </source>
</reference>
<keyword evidence="5" id="KW-1185">Reference proteome</keyword>
<keyword evidence="1" id="KW-0812">Transmembrane</keyword>
<gene>
    <name evidence="2" type="ORF">FHX80_115312</name>
    <name evidence="3" type="ORF">OIE64_05270</name>
</gene>
<dbReference type="Proteomes" id="UP001330827">
    <property type="component" value="Chromosome"/>
</dbReference>
<evidence type="ECO:0000313" key="5">
    <source>
        <dbReference type="Proteomes" id="UP001330827"/>
    </source>
</evidence>
<name>A0A561V5E3_9ACTN</name>